<dbReference type="KEGG" id="sdf:ACG33_07735"/>
<dbReference type="AlphaFoldDB" id="A0A127F999"/>
<keyword evidence="3 5" id="KW-1133">Transmembrane helix</keyword>
<dbReference type="SUPFAM" id="SSF144091">
    <property type="entry name" value="Rhomboid-like"/>
    <property type="match status" value="1"/>
</dbReference>
<evidence type="ECO:0000256" key="4">
    <source>
        <dbReference type="ARBA" id="ARBA00023136"/>
    </source>
</evidence>
<dbReference type="Pfam" id="PF01694">
    <property type="entry name" value="Rhomboid"/>
    <property type="match status" value="1"/>
</dbReference>
<dbReference type="InterPro" id="IPR035952">
    <property type="entry name" value="Rhomboid-like_sf"/>
</dbReference>
<dbReference type="EMBL" id="CP011971">
    <property type="protein sequence ID" value="AMN46987.1"/>
    <property type="molecule type" value="Genomic_DNA"/>
</dbReference>
<keyword evidence="8" id="KW-1185">Reference proteome</keyword>
<name>A0A127F999_STEDE</name>
<comment type="subcellular location">
    <subcellularLocation>
        <location evidence="1">Membrane</location>
        <topology evidence="1">Multi-pass membrane protein</topology>
    </subcellularLocation>
</comment>
<feature type="domain" description="Peptidase S54 rhomboid" evidence="6">
    <location>
        <begin position="33"/>
        <end position="173"/>
    </location>
</feature>
<dbReference type="Gene3D" id="1.20.1540.10">
    <property type="entry name" value="Rhomboid-like"/>
    <property type="match status" value="1"/>
</dbReference>
<protein>
    <recommendedName>
        <fullName evidence="6">Peptidase S54 rhomboid domain-containing protein</fullName>
    </recommendedName>
</protein>
<dbReference type="InterPro" id="IPR022764">
    <property type="entry name" value="Peptidase_S54_rhomboid_dom"/>
</dbReference>
<keyword evidence="4 5" id="KW-0472">Membrane</keyword>
<sequence length="187" mass="20387">MLGLLFVILVLPAWCGEAGRAALRYERAAVLTGDYWRLLTAHLIHGDGRHLALNLTGLGLLAMLFPRAYSAREWGLIMLASMAVIDLGFVFLEPQLHWYLGFSGILHGGLAAGALAWWRQDSRASALALTLILLSKLFWEQLGGGLPLSGDLPVVVEAHLYGAIGGGLGATLLRLRTQDWWCQSRSL</sequence>
<keyword evidence="2 5" id="KW-0812">Transmembrane</keyword>
<evidence type="ECO:0000313" key="8">
    <source>
        <dbReference type="Proteomes" id="UP000070250"/>
    </source>
</evidence>
<dbReference type="Proteomes" id="UP000070250">
    <property type="component" value="Chromosome"/>
</dbReference>
<dbReference type="GO" id="GO:0016020">
    <property type="term" value="C:membrane"/>
    <property type="evidence" value="ECO:0007669"/>
    <property type="project" value="UniProtKB-SubCell"/>
</dbReference>
<organism evidence="7 8">
    <name type="scientific">Steroidobacter denitrificans</name>
    <dbReference type="NCBI Taxonomy" id="465721"/>
    <lineage>
        <taxon>Bacteria</taxon>
        <taxon>Pseudomonadati</taxon>
        <taxon>Pseudomonadota</taxon>
        <taxon>Gammaproteobacteria</taxon>
        <taxon>Steroidobacterales</taxon>
        <taxon>Steroidobacteraceae</taxon>
        <taxon>Steroidobacter</taxon>
    </lineage>
</organism>
<accession>A0A127F999</accession>
<dbReference type="GO" id="GO:0004252">
    <property type="term" value="F:serine-type endopeptidase activity"/>
    <property type="evidence" value="ECO:0007669"/>
    <property type="project" value="InterPro"/>
</dbReference>
<feature type="transmembrane region" description="Helical" evidence="5">
    <location>
        <begin position="74"/>
        <end position="92"/>
    </location>
</feature>
<evidence type="ECO:0000313" key="7">
    <source>
        <dbReference type="EMBL" id="AMN46987.1"/>
    </source>
</evidence>
<feature type="transmembrane region" description="Helical" evidence="5">
    <location>
        <begin position="98"/>
        <end position="117"/>
    </location>
</feature>
<proteinExistence type="predicted"/>
<evidence type="ECO:0000256" key="2">
    <source>
        <dbReference type="ARBA" id="ARBA00022692"/>
    </source>
</evidence>
<reference evidence="7 8" key="1">
    <citation type="submission" date="2015-06" db="EMBL/GenBank/DDBJ databases">
        <title>A Comprehensive Approach to Explore the Metabolic and Phylogenetic Diversity of Bacterial Steroid Degradation in the Environment: Testosterone as an Example.</title>
        <authorList>
            <person name="Yang F.-C."/>
            <person name="Chen Y.-L."/>
            <person name="Yu C.-P."/>
            <person name="Tang S.-L."/>
            <person name="Wang P.-H."/>
            <person name="Ismail W."/>
            <person name="Wang C.-H."/>
            <person name="Yang C.-Y."/>
            <person name="Chiang Y.-R."/>
        </authorList>
    </citation>
    <scope>NUCLEOTIDE SEQUENCE [LARGE SCALE GENOMIC DNA]</scope>
    <source>
        <strain evidence="7 8">DSM 18526</strain>
    </source>
</reference>
<evidence type="ECO:0000256" key="5">
    <source>
        <dbReference type="SAM" id="Phobius"/>
    </source>
</evidence>
<dbReference type="InterPro" id="IPR023826">
    <property type="entry name" value="Rhom-like_SP_proteobac"/>
</dbReference>
<dbReference type="NCBIfam" id="TIGR03902">
    <property type="entry name" value="rhom_GG_sort"/>
    <property type="match status" value="1"/>
</dbReference>
<evidence type="ECO:0000259" key="6">
    <source>
        <dbReference type="Pfam" id="PF01694"/>
    </source>
</evidence>
<feature type="transmembrane region" description="Helical" evidence="5">
    <location>
        <begin position="159"/>
        <end position="175"/>
    </location>
</feature>
<dbReference type="STRING" id="465721.ACG33_07735"/>
<evidence type="ECO:0000256" key="1">
    <source>
        <dbReference type="ARBA" id="ARBA00004141"/>
    </source>
</evidence>
<gene>
    <name evidence="7" type="ORF">ACG33_07735</name>
</gene>
<evidence type="ECO:0000256" key="3">
    <source>
        <dbReference type="ARBA" id="ARBA00022989"/>
    </source>
</evidence>